<evidence type="ECO:0000256" key="2">
    <source>
        <dbReference type="SAM" id="Phobius"/>
    </source>
</evidence>
<dbReference type="RefSeq" id="XP_022255307.1">
    <property type="nucleotide sequence ID" value="XM_022399599.1"/>
</dbReference>
<dbReference type="Pfam" id="PF03091">
    <property type="entry name" value="CutA1"/>
    <property type="match status" value="1"/>
</dbReference>
<evidence type="ECO:0000256" key="1">
    <source>
        <dbReference type="ARBA" id="ARBA00010169"/>
    </source>
</evidence>
<accession>A0ABM1THF1</accession>
<organism evidence="3 4">
    <name type="scientific">Limulus polyphemus</name>
    <name type="common">Atlantic horseshoe crab</name>
    <dbReference type="NCBI Taxonomy" id="6850"/>
    <lineage>
        <taxon>Eukaryota</taxon>
        <taxon>Metazoa</taxon>
        <taxon>Ecdysozoa</taxon>
        <taxon>Arthropoda</taxon>
        <taxon>Chelicerata</taxon>
        <taxon>Merostomata</taxon>
        <taxon>Xiphosura</taxon>
        <taxon>Limulidae</taxon>
        <taxon>Limulus</taxon>
    </lineage>
</organism>
<dbReference type="Gene3D" id="3.30.70.120">
    <property type="match status" value="1"/>
</dbReference>
<dbReference type="SUPFAM" id="SSF54913">
    <property type="entry name" value="GlnB-like"/>
    <property type="match status" value="1"/>
</dbReference>
<keyword evidence="2" id="KW-0472">Membrane</keyword>
<dbReference type="InterPro" id="IPR004323">
    <property type="entry name" value="Ion_tolerance_CutA"/>
</dbReference>
<proteinExistence type="inferred from homology"/>
<dbReference type="PANTHER" id="PTHR23419:SF8">
    <property type="entry name" value="FI09726P"/>
    <property type="match status" value="1"/>
</dbReference>
<name>A0ABM1THF1_LIMPO</name>
<dbReference type="InterPro" id="IPR011322">
    <property type="entry name" value="N-reg_PII-like_a/b"/>
</dbReference>
<reference evidence="4" key="1">
    <citation type="submission" date="2025-08" db="UniProtKB">
        <authorList>
            <consortium name="RefSeq"/>
        </authorList>
    </citation>
    <scope>IDENTIFICATION</scope>
    <source>
        <tissue evidence="4">Muscle</tissue>
    </source>
</reference>
<gene>
    <name evidence="4" type="primary">LOC106470959</name>
</gene>
<keyword evidence="2" id="KW-1133">Transmembrane helix</keyword>
<comment type="similarity">
    <text evidence="1">Belongs to the CutA family.</text>
</comment>
<dbReference type="InterPro" id="IPR015867">
    <property type="entry name" value="N-reg_PII/ATP_PRibTrfase_C"/>
</dbReference>
<sequence length="163" mass="18576">MLFIDIIVFGKMPRASTVFSILVLLTTSLFLPRLLHISRRFLTTMASSTEGDYQYTPGLHSVSYVTAPDEETAKKLAEGLVKNKLAACVNIIPSIFSVYEWKDEIQKDPEVLMMIKTRTSRLEDLTKFVRDNHPYEVCEVISTPIQHGNLPYLKWLGEIVPDK</sequence>
<evidence type="ECO:0000313" key="4">
    <source>
        <dbReference type="RefSeq" id="XP_022255307.1"/>
    </source>
</evidence>
<protein>
    <submittedName>
        <fullName evidence="4">Protein CutA homolog isoform X1</fullName>
    </submittedName>
</protein>
<evidence type="ECO:0000313" key="3">
    <source>
        <dbReference type="Proteomes" id="UP000694941"/>
    </source>
</evidence>
<feature type="transmembrane region" description="Helical" evidence="2">
    <location>
        <begin position="15"/>
        <end position="35"/>
    </location>
</feature>
<keyword evidence="3" id="KW-1185">Reference proteome</keyword>
<dbReference type="GeneID" id="106470959"/>
<dbReference type="PANTHER" id="PTHR23419">
    <property type="entry name" value="DIVALENT CATION TOLERANCE CUTA-RELATED"/>
    <property type="match status" value="1"/>
</dbReference>
<keyword evidence="2" id="KW-0812">Transmembrane</keyword>
<dbReference type="Proteomes" id="UP000694941">
    <property type="component" value="Unplaced"/>
</dbReference>